<keyword evidence="3" id="KW-1185">Reference proteome</keyword>
<dbReference type="EMBL" id="CAUYUJ010004496">
    <property type="protein sequence ID" value="CAK0809842.1"/>
    <property type="molecule type" value="Genomic_DNA"/>
</dbReference>
<comment type="caution">
    <text evidence="2">The sequence shown here is derived from an EMBL/GenBank/DDBJ whole genome shotgun (WGS) entry which is preliminary data.</text>
</comment>
<evidence type="ECO:0000313" key="3">
    <source>
        <dbReference type="Proteomes" id="UP001189429"/>
    </source>
</evidence>
<dbReference type="Proteomes" id="UP001189429">
    <property type="component" value="Unassembled WGS sequence"/>
</dbReference>
<feature type="non-terminal residue" evidence="2">
    <location>
        <position position="314"/>
    </location>
</feature>
<evidence type="ECO:0000313" key="2">
    <source>
        <dbReference type="EMBL" id="CAK0809842.1"/>
    </source>
</evidence>
<sequence length="314" mass="30659">EKQVKADMDVNQEQAEEGAMGAGSSKRKASIDPAAGVRKRPAAMPEEQQAKGQAALSGAGAETAGGKTADDECSGPRPSRAAMRAALGLPAAPAAALLEGAAVLPLQGALVTPPSASLSSSATAVAATGGIDGDAEAAAPEAAAVAVPSGAADEGGDVAENRRQEQGEAADQGSDAASAMEGTLEGALEKLLDAAVPDNPDGAPAEDVPLGARASTAFACSQPQQPPLSPPACEPPAQPQLEPPQPSTSPSPPPPQSQQPAASESKDLDASRDLAAGATAVKDLAEFDFTELGAVSDDADEDPVSPGAGGVGGT</sequence>
<feature type="region of interest" description="Disordered" evidence="1">
    <location>
        <begin position="139"/>
        <end position="274"/>
    </location>
</feature>
<feature type="region of interest" description="Disordered" evidence="1">
    <location>
        <begin position="292"/>
        <end position="314"/>
    </location>
</feature>
<feature type="compositionally biased region" description="Pro residues" evidence="1">
    <location>
        <begin position="224"/>
        <end position="257"/>
    </location>
</feature>
<feature type="compositionally biased region" description="Low complexity" evidence="1">
    <location>
        <begin position="139"/>
        <end position="152"/>
    </location>
</feature>
<evidence type="ECO:0000256" key="1">
    <source>
        <dbReference type="SAM" id="MobiDB-lite"/>
    </source>
</evidence>
<proteinExistence type="predicted"/>
<gene>
    <name evidence="2" type="ORF">PCOR1329_LOCUS14978</name>
</gene>
<name>A0ABN9QV49_9DINO</name>
<organism evidence="2 3">
    <name type="scientific">Prorocentrum cordatum</name>
    <dbReference type="NCBI Taxonomy" id="2364126"/>
    <lineage>
        <taxon>Eukaryota</taxon>
        <taxon>Sar</taxon>
        <taxon>Alveolata</taxon>
        <taxon>Dinophyceae</taxon>
        <taxon>Prorocentrales</taxon>
        <taxon>Prorocentraceae</taxon>
        <taxon>Prorocentrum</taxon>
    </lineage>
</organism>
<feature type="compositionally biased region" description="Low complexity" evidence="1">
    <location>
        <begin position="58"/>
        <end position="67"/>
    </location>
</feature>
<protein>
    <submittedName>
        <fullName evidence="2">Uncharacterized protein</fullName>
    </submittedName>
</protein>
<reference evidence="2" key="1">
    <citation type="submission" date="2023-10" db="EMBL/GenBank/DDBJ databases">
        <authorList>
            <person name="Chen Y."/>
            <person name="Shah S."/>
            <person name="Dougan E. K."/>
            <person name="Thang M."/>
            <person name="Chan C."/>
        </authorList>
    </citation>
    <scope>NUCLEOTIDE SEQUENCE [LARGE SCALE GENOMIC DNA]</scope>
</reference>
<feature type="region of interest" description="Disordered" evidence="1">
    <location>
        <begin position="1"/>
        <end position="79"/>
    </location>
</feature>
<feature type="non-terminal residue" evidence="2">
    <location>
        <position position="1"/>
    </location>
</feature>
<accession>A0ABN9QV49</accession>